<comment type="caution">
    <text evidence="1">The sequence shown here is derived from an EMBL/GenBank/DDBJ whole genome shotgun (WGS) entry which is preliminary data.</text>
</comment>
<dbReference type="RefSeq" id="WP_202064333.1">
    <property type="nucleotide sequence ID" value="NZ_JAEQMY010000072.1"/>
</dbReference>
<keyword evidence="2" id="KW-1185">Reference proteome</keyword>
<protein>
    <submittedName>
        <fullName evidence="1">DUF1036 domain-containing protein</fullName>
    </submittedName>
</protein>
<dbReference type="AlphaFoldDB" id="A0A936ZHG6"/>
<name>A0A936ZHG6_9HYPH</name>
<dbReference type="EMBL" id="JAEQMY010000072">
    <property type="protein sequence ID" value="MBL0407277.1"/>
    <property type="molecule type" value="Genomic_DNA"/>
</dbReference>
<sequence length="148" mass="16177">MARFALGTLIILCGAIASERSEAANWRICNKTAEPMWVAIAYDPGNGRHVSRGWWRLNACGGCATVGNYNVLGVWYHAHNRDRSRRVEGDDLFCTSSPMAFNLDNQAACRVPTNRSLAFLGFRSVVLRGSTFTSSITGRAANGSMCID</sequence>
<proteinExistence type="predicted"/>
<dbReference type="InterPro" id="IPR009380">
    <property type="entry name" value="DUF1036"/>
</dbReference>
<reference evidence="1" key="1">
    <citation type="submission" date="2021-01" db="EMBL/GenBank/DDBJ databases">
        <title>Microvirga sp.</title>
        <authorList>
            <person name="Kim M.K."/>
        </authorList>
    </citation>
    <scope>NUCLEOTIDE SEQUENCE</scope>
    <source>
        <strain evidence="1">5420S-16</strain>
    </source>
</reference>
<gene>
    <name evidence="1" type="ORF">JKG68_25460</name>
</gene>
<accession>A0A936ZHG6</accession>
<evidence type="ECO:0000313" key="1">
    <source>
        <dbReference type="EMBL" id="MBL0407277.1"/>
    </source>
</evidence>
<evidence type="ECO:0000313" key="2">
    <source>
        <dbReference type="Proteomes" id="UP000605848"/>
    </source>
</evidence>
<organism evidence="1 2">
    <name type="scientific">Microvirga aerilata</name>
    <dbReference type="NCBI Taxonomy" id="670292"/>
    <lineage>
        <taxon>Bacteria</taxon>
        <taxon>Pseudomonadati</taxon>
        <taxon>Pseudomonadota</taxon>
        <taxon>Alphaproteobacteria</taxon>
        <taxon>Hyphomicrobiales</taxon>
        <taxon>Methylobacteriaceae</taxon>
        <taxon>Microvirga</taxon>
    </lineage>
</organism>
<dbReference type="Pfam" id="PF06282">
    <property type="entry name" value="DUF1036"/>
    <property type="match status" value="1"/>
</dbReference>
<dbReference type="Proteomes" id="UP000605848">
    <property type="component" value="Unassembled WGS sequence"/>
</dbReference>